<dbReference type="EMBL" id="JAOWLB010000004">
    <property type="protein sequence ID" value="MCV2888191.1"/>
    <property type="molecule type" value="Genomic_DNA"/>
</dbReference>
<comment type="caution">
    <text evidence="3">The sequence shown here is derived from an EMBL/GenBank/DDBJ whole genome shotgun (WGS) entry which is preliminary data.</text>
</comment>
<reference evidence="3 4" key="1">
    <citation type="submission" date="2022-10" db="EMBL/GenBank/DDBJ databases">
        <title>Ruegeria sp. nov., isolated from ocean surface sediments.</title>
        <authorList>
            <person name="He W."/>
            <person name="Xue H.-P."/>
            <person name="Zhang D.-F."/>
        </authorList>
    </citation>
    <scope>NUCLEOTIDE SEQUENCE [LARGE SCALE GENOMIC DNA]</scope>
    <source>
        <strain evidence="3 4">XHP0148</strain>
    </source>
</reference>
<keyword evidence="4" id="KW-1185">Reference proteome</keyword>
<protein>
    <submittedName>
        <fullName evidence="3">5-bromo-4-chloroindolyl phosphate hydrolysis family protein</fullName>
    </submittedName>
</protein>
<dbReference type="RefSeq" id="WP_263827993.1">
    <property type="nucleotide sequence ID" value="NZ_JAOWLB010000004.1"/>
</dbReference>
<dbReference type="Proteomes" id="UP001320899">
    <property type="component" value="Unassembled WGS sequence"/>
</dbReference>
<evidence type="ECO:0000313" key="3">
    <source>
        <dbReference type="EMBL" id="MCV2888191.1"/>
    </source>
</evidence>
<organism evidence="3 4">
    <name type="scientific">Ruegeria aquimaris</name>
    <dbReference type="NCBI Taxonomy" id="2984333"/>
    <lineage>
        <taxon>Bacteria</taxon>
        <taxon>Pseudomonadati</taxon>
        <taxon>Pseudomonadota</taxon>
        <taxon>Alphaproteobacteria</taxon>
        <taxon>Rhodobacterales</taxon>
        <taxon>Roseobacteraceae</taxon>
        <taxon>Ruegeria</taxon>
    </lineage>
</organism>
<gene>
    <name evidence="3" type="ORF">OE747_07550</name>
</gene>
<keyword evidence="2" id="KW-0472">Membrane</keyword>
<keyword evidence="2" id="KW-1133">Transmembrane helix</keyword>
<feature type="transmembrane region" description="Helical" evidence="2">
    <location>
        <begin position="62"/>
        <end position="82"/>
    </location>
</feature>
<feature type="transmembrane region" description="Helical" evidence="2">
    <location>
        <begin position="134"/>
        <end position="151"/>
    </location>
</feature>
<name>A0ABT3AHN2_9RHOB</name>
<dbReference type="InterPro" id="IPR018770">
    <property type="entry name" value="ChloroindolylP_hydrolase"/>
</dbReference>
<keyword evidence="2" id="KW-0812">Transmembrane</keyword>
<feature type="transmembrane region" description="Helical" evidence="2">
    <location>
        <begin position="103"/>
        <end position="122"/>
    </location>
</feature>
<feature type="region of interest" description="Disordered" evidence="1">
    <location>
        <begin position="1"/>
        <end position="34"/>
    </location>
</feature>
<sequence length="305" mass="33265">MAQRYGGKYSPETDRAQADGAKAAPPKRGQFEGARVDPAGARANAMFVPAIPLVFTSLNDGAIGLTLGLIAAGFWTGAALLLREGLRAEAAYHARRVARRPAFPRKLAATLLTALGTGGAVYKSGLIDGDASVLAAGLFGLAAGALHLVAFGPDPMRDKGMEGIDTFQQDRVARVVGEAETLLADMSDAIRRAGNRQIEARVERFQTTARELFRTVEEDPRDLTGARKYLTVYLQGARDATVKFADIYPRTRDQKSMLDYLALLDDLEQNFAARTRKMLLDDRSDLTIEIDVLRERLQREGVRLD</sequence>
<evidence type="ECO:0000256" key="1">
    <source>
        <dbReference type="SAM" id="MobiDB-lite"/>
    </source>
</evidence>
<evidence type="ECO:0000256" key="2">
    <source>
        <dbReference type="SAM" id="Phobius"/>
    </source>
</evidence>
<evidence type="ECO:0000313" key="4">
    <source>
        <dbReference type="Proteomes" id="UP001320899"/>
    </source>
</evidence>
<dbReference type="Pfam" id="PF10112">
    <property type="entry name" value="Halogen_Hydrol"/>
    <property type="match status" value="1"/>
</dbReference>
<accession>A0ABT3AHN2</accession>
<proteinExistence type="predicted"/>